<gene>
    <name evidence="1" type="ORF">BV25DRAFT_916357</name>
</gene>
<name>A0ACB8SXL1_9AGAM</name>
<accession>A0ACB8SXL1</accession>
<keyword evidence="2" id="KW-1185">Reference proteome</keyword>
<protein>
    <submittedName>
        <fullName evidence="1">Uncharacterized protein</fullName>
    </submittedName>
</protein>
<dbReference type="Proteomes" id="UP000814140">
    <property type="component" value="Unassembled WGS sequence"/>
</dbReference>
<reference evidence="1" key="1">
    <citation type="submission" date="2021-03" db="EMBL/GenBank/DDBJ databases">
        <authorList>
            <consortium name="DOE Joint Genome Institute"/>
            <person name="Ahrendt S."/>
            <person name="Looney B.P."/>
            <person name="Miyauchi S."/>
            <person name="Morin E."/>
            <person name="Drula E."/>
            <person name="Courty P.E."/>
            <person name="Chicoki N."/>
            <person name="Fauchery L."/>
            <person name="Kohler A."/>
            <person name="Kuo A."/>
            <person name="Labutti K."/>
            <person name="Pangilinan J."/>
            <person name="Lipzen A."/>
            <person name="Riley R."/>
            <person name="Andreopoulos W."/>
            <person name="He G."/>
            <person name="Johnson J."/>
            <person name="Barry K.W."/>
            <person name="Grigoriev I.V."/>
            <person name="Nagy L."/>
            <person name="Hibbett D."/>
            <person name="Henrissat B."/>
            <person name="Matheny P.B."/>
            <person name="Labbe J."/>
            <person name="Martin F."/>
        </authorList>
    </citation>
    <scope>NUCLEOTIDE SEQUENCE</scope>
    <source>
        <strain evidence="1">HHB10654</strain>
    </source>
</reference>
<dbReference type="EMBL" id="MU277217">
    <property type="protein sequence ID" value="KAI0060641.1"/>
    <property type="molecule type" value="Genomic_DNA"/>
</dbReference>
<evidence type="ECO:0000313" key="1">
    <source>
        <dbReference type="EMBL" id="KAI0060641.1"/>
    </source>
</evidence>
<comment type="caution">
    <text evidence="1">The sequence shown here is derived from an EMBL/GenBank/DDBJ whole genome shotgun (WGS) entry which is preliminary data.</text>
</comment>
<evidence type="ECO:0000313" key="2">
    <source>
        <dbReference type="Proteomes" id="UP000814140"/>
    </source>
</evidence>
<proteinExistence type="predicted"/>
<reference evidence="1" key="2">
    <citation type="journal article" date="2022" name="New Phytol.">
        <title>Evolutionary transition to the ectomycorrhizal habit in the genomes of a hyperdiverse lineage of mushroom-forming fungi.</title>
        <authorList>
            <person name="Looney B."/>
            <person name="Miyauchi S."/>
            <person name="Morin E."/>
            <person name="Drula E."/>
            <person name="Courty P.E."/>
            <person name="Kohler A."/>
            <person name="Kuo A."/>
            <person name="LaButti K."/>
            <person name="Pangilinan J."/>
            <person name="Lipzen A."/>
            <person name="Riley R."/>
            <person name="Andreopoulos W."/>
            <person name="He G."/>
            <person name="Johnson J."/>
            <person name="Nolan M."/>
            <person name="Tritt A."/>
            <person name="Barry K.W."/>
            <person name="Grigoriev I.V."/>
            <person name="Nagy L.G."/>
            <person name="Hibbett D."/>
            <person name="Henrissat B."/>
            <person name="Matheny P.B."/>
            <person name="Labbe J."/>
            <person name="Martin F.M."/>
        </authorList>
    </citation>
    <scope>NUCLEOTIDE SEQUENCE</scope>
    <source>
        <strain evidence="1">HHB10654</strain>
    </source>
</reference>
<organism evidence="1 2">
    <name type="scientific">Artomyces pyxidatus</name>
    <dbReference type="NCBI Taxonomy" id="48021"/>
    <lineage>
        <taxon>Eukaryota</taxon>
        <taxon>Fungi</taxon>
        <taxon>Dikarya</taxon>
        <taxon>Basidiomycota</taxon>
        <taxon>Agaricomycotina</taxon>
        <taxon>Agaricomycetes</taxon>
        <taxon>Russulales</taxon>
        <taxon>Auriscalpiaceae</taxon>
        <taxon>Artomyces</taxon>
    </lineage>
</organism>
<sequence>MAMRASWRTTKRWKSTSHHYQQLPHNIRSLLRQTAQPVAVVTSVMPPDASSPSHRFHGATLSSFTSISLAPHPLVAFSLRVPSRMATTLSGLATTSSTTTISSHSTSHMVINILSAAQAHAARLFSRPDLHPRPFDAHEVIWSETRDGLPILHGSLGALSCRVVGAAWPLSDLNALVRGGEMEEGGEQPSWVVDGVASELFIARIVHVEDIPLEGTDPSDTLRTLPLLYHRQDYTTVSVPPDLKPNSSREIVDDLLDLVGKKC</sequence>